<keyword evidence="5" id="KW-1185">Reference proteome</keyword>
<dbReference type="InterPro" id="IPR028098">
    <property type="entry name" value="Glyco_trans_4-like_N"/>
</dbReference>
<accession>F8A9B7</accession>
<dbReference type="Proteomes" id="UP000006793">
    <property type="component" value="Chromosome"/>
</dbReference>
<dbReference type="InterPro" id="IPR050194">
    <property type="entry name" value="Glycosyltransferase_grp1"/>
</dbReference>
<organism evidence="4 5">
    <name type="scientific">Thermodesulfatator indicus (strain DSM 15286 / JCM 11887 / CIR29812)</name>
    <dbReference type="NCBI Taxonomy" id="667014"/>
    <lineage>
        <taxon>Bacteria</taxon>
        <taxon>Pseudomonadati</taxon>
        <taxon>Thermodesulfobacteriota</taxon>
        <taxon>Thermodesulfobacteria</taxon>
        <taxon>Thermodesulfobacteriales</taxon>
        <taxon>Thermodesulfatatoraceae</taxon>
        <taxon>Thermodesulfatator</taxon>
    </lineage>
</organism>
<reference evidence="5" key="1">
    <citation type="submission" date="2011-04" db="EMBL/GenBank/DDBJ databases">
        <title>The complete genome of Thermodesulfatator indicus DSM 15286.</title>
        <authorList>
            <person name="Lucas S."/>
            <person name="Copeland A."/>
            <person name="Lapidus A."/>
            <person name="Bruce D."/>
            <person name="Goodwin L."/>
            <person name="Pitluck S."/>
            <person name="Peters L."/>
            <person name="Kyrpides N."/>
            <person name="Mavromatis K."/>
            <person name="Pagani I."/>
            <person name="Ivanova N."/>
            <person name="Saunders L."/>
            <person name="Detter J.C."/>
            <person name="Tapia R."/>
            <person name="Han C."/>
            <person name="Land M."/>
            <person name="Hauser L."/>
            <person name="Markowitz V."/>
            <person name="Cheng J.-F."/>
            <person name="Hugenholtz P."/>
            <person name="Woyke T."/>
            <person name="Wu D."/>
            <person name="Spring S."/>
            <person name="Schroeder M."/>
            <person name="Brambilla E."/>
            <person name="Klenk H.-P."/>
            <person name="Eisen J.A."/>
        </authorList>
    </citation>
    <scope>NUCLEOTIDE SEQUENCE [LARGE SCALE GENOMIC DNA]</scope>
    <source>
        <strain evidence="5">DSM 15286 / JCM 11887 / CIR29812</strain>
    </source>
</reference>
<name>F8A9B7_THEID</name>
<protein>
    <submittedName>
        <fullName evidence="4">Glycosyl transferase group 1</fullName>
    </submittedName>
</protein>
<dbReference type="Pfam" id="PF00534">
    <property type="entry name" value="Glycos_transf_1"/>
    <property type="match status" value="1"/>
</dbReference>
<dbReference type="PaxDb" id="667014-Thein_1745"/>
<dbReference type="EMBL" id="CP002683">
    <property type="protein sequence ID" value="AEH45603.1"/>
    <property type="molecule type" value="Genomic_DNA"/>
</dbReference>
<gene>
    <name evidence="4" type="ordered locus">Thein_1745</name>
</gene>
<proteinExistence type="predicted"/>
<evidence type="ECO:0000313" key="5">
    <source>
        <dbReference type="Proteomes" id="UP000006793"/>
    </source>
</evidence>
<feature type="domain" description="Glycosyl transferase family 1" evidence="2">
    <location>
        <begin position="277"/>
        <end position="448"/>
    </location>
</feature>
<dbReference type="CDD" id="cd03801">
    <property type="entry name" value="GT4_PimA-like"/>
    <property type="match status" value="1"/>
</dbReference>
<dbReference type="PANTHER" id="PTHR45947">
    <property type="entry name" value="SULFOQUINOVOSYL TRANSFERASE SQD2"/>
    <property type="match status" value="1"/>
</dbReference>
<feature type="compositionally biased region" description="Basic and acidic residues" evidence="1">
    <location>
        <begin position="54"/>
        <end position="75"/>
    </location>
</feature>
<feature type="compositionally biased region" description="Basic and acidic residues" evidence="1">
    <location>
        <begin position="98"/>
        <end position="116"/>
    </location>
</feature>
<evidence type="ECO:0000313" key="4">
    <source>
        <dbReference type="EMBL" id="AEH45603.1"/>
    </source>
</evidence>
<dbReference type="InterPro" id="IPR001296">
    <property type="entry name" value="Glyco_trans_1"/>
</dbReference>
<dbReference type="InParanoid" id="F8A9B7"/>
<dbReference type="STRING" id="667014.Thein_1745"/>
<dbReference type="Gene3D" id="3.40.50.2000">
    <property type="entry name" value="Glycogen Phosphorylase B"/>
    <property type="match status" value="2"/>
</dbReference>
<dbReference type="AlphaFoldDB" id="F8A9B7"/>
<dbReference type="KEGG" id="tid:Thein_1745"/>
<dbReference type="HOGENOM" id="CLU_582577_0_0_0"/>
<feature type="region of interest" description="Disordered" evidence="1">
    <location>
        <begin position="53"/>
        <end position="118"/>
    </location>
</feature>
<dbReference type="PANTHER" id="PTHR45947:SF3">
    <property type="entry name" value="SULFOQUINOVOSYL TRANSFERASE SQD2"/>
    <property type="match status" value="1"/>
</dbReference>
<evidence type="ECO:0000256" key="1">
    <source>
        <dbReference type="SAM" id="MobiDB-lite"/>
    </source>
</evidence>
<keyword evidence="4" id="KW-0808">Transferase</keyword>
<feature type="domain" description="Glycosyltransferase subfamily 4-like N-terminal" evidence="3">
    <location>
        <begin position="151"/>
        <end position="266"/>
    </location>
</feature>
<reference evidence="4 5" key="2">
    <citation type="journal article" date="2012" name="Stand. Genomic Sci.">
        <title>Complete genome sequence of the thermophilic sulfate-reducing ocean bacterium Thermodesulfatator indicus type strain (CIR29812(T)).</title>
        <authorList>
            <person name="Anderson I."/>
            <person name="Saunders E."/>
            <person name="Lapidus A."/>
            <person name="Nolan M."/>
            <person name="Lucas S."/>
            <person name="Tice H."/>
            <person name="Del Rio T.G."/>
            <person name="Cheng J.F."/>
            <person name="Han C."/>
            <person name="Tapia R."/>
            <person name="Goodwin L.A."/>
            <person name="Pitluck S."/>
            <person name="Liolios K."/>
            <person name="Mavromatis K."/>
            <person name="Pagani I."/>
            <person name="Ivanova N."/>
            <person name="Mikhailova N."/>
            <person name="Pati A."/>
            <person name="Chen A."/>
            <person name="Palaniappan K."/>
            <person name="Land M."/>
            <person name="Hauser L."/>
            <person name="Jeffries C.D."/>
            <person name="Chang Y.J."/>
            <person name="Brambilla E.M."/>
            <person name="Rohde M."/>
            <person name="Spring S."/>
            <person name="Goker M."/>
            <person name="Detter J.C."/>
            <person name="Woyke T."/>
            <person name="Bristow J."/>
            <person name="Eisen J.A."/>
            <person name="Markowitz V."/>
            <person name="Hugenholtz P."/>
            <person name="Kyrpides N.C."/>
            <person name="Klenk H.P."/>
        </authorList>
    </citation>
    <scope>NUCLEOTIDE SEQUENCE [LARGE SCALE GENOMIC DNA]</scope>
    <source>
        <strain evidence="5">DSM 15286 / JCM 11887 / CIR29812</strain>
    </source>
</reference>
<evidence type="ECO:0000259" key="3">
    <source>
        <dbReference type="Pfam" id="PF13439"/>
    </source>
</evidence>
<dbReference type="GO" id="GO:0016757">
    <property type="term" value="F:glycosyltransferase activity"/>
    <property type="evidence" value="ECO:0007669"/>
    <property type="project" value="InterPro"/>
</dbReference>
<sequence>MRKRADFFFTYDFFPKVGGAHLWLYKVACYWPRPAVIVTSGVSSGRLLRGFAPRNDKIKSAPRNDNDGEQPRNETSHPVTASEAKPSLGLLRPLTQPRNDKNGGEPRNDNEVDGDRNNSSICHYEEAQSADEVIFPKEHPLEIIRFPFCVSSWGIDRNFFKNTYLLWQFFKKIEKPITIHVVKAIPEAANLLWLKFLWKDKLKIVTYAHGEEFLVAKTSKELGWLTRQALRISDLVIANSFSTKRLASEFCDENKIHVVHLGVDFEQYQIPEEECQKYRQKWGFPENTVILLTVARMEPRKNQAAVIKTVAELRKEGLPLAYVIAGSGEEERKLKNMVQEYNLEPWVKFLGKISEEEKIKSFCAADIYVMPSIQVGPMIEGFGIVFMEAAAAGLPSIAGNIGGQPEAVRHEETGFVIDGNNLNELKEAIRRLAQDKNLRQKMGEAARLWARKHDWSLVSRRVYEVVSHV</sequence>
<dbReference type="Pfam" id="PF13439">
    <property type="entry name" value="Glyco_transf_4"/>
    <property type="match status" value="1"/>
</dbReference>
<dbReference type="OrthoDB" id="4611853at2"/>
<dbReference type="FunCoup" id="F8A9B7">
    <property type="interactions" value="31"/>
</dbReference>
<dbReference type="eggNOG" id="COG0438">
    <property type="taxonomic scope" value="Bacteria"/>
</dbReference>
<dbReference type="SUPFAM" id="SSF53756">
    <property type="entry name" value="UDP-Glycosyltransferase/glycogen phosphorylase"/>
    <property type="match status" value="1"/>
</dbReference>
<evidence type="ECO:0000259" key="2">
    <source>
        <dbReference type="Pfam" id="PF00534"/>
    </source>
</evidence>